<feature type="region of interest" description="Disordered" evidence="1">
    <location>
        <begin position="28"/>
        <end position="55"/>
    </location>
</feature>
<evidence type="ECO:0000313" key="3">
    <source>
        <dbReference type="EMBL" id="KAK7524427.1"/>
    </source>
</evidence>
<feature type="domain" description="GST C-terminal" evidence="2">
    <location>
        <begin position="185"/>
        <end position="312"/>
    </location>
</feature>
<comment type="caution">
    <text evidence="3">The sequence shown here is derived from an EMBL/GenBank/DDBJ whole genome shotgun (WGS) entry which is preliminary data.</text>
</comment>
<sequence>MSQPDFHKEGDLLVQHPTLLPLAGQPLTTAQRQADPDGHFRRAPSKFRSHIPSPQFPPEKDRYALLWHRGCPWAHRTVIVRAIKGLEDIIQLIELDGMEFGPSKGWSFAQTVDPLYGFKYLRQYYNKADPHYVGRVTVPTLWDKKNETIVNNESSDIIRMFYSAFDGLLPEHLREATKGDAGLYPPSLRPSIDGMNEWVYNDINNGVYKIGFAASQAAYDANIGPLFAALDRLEAHLEVTPGPYLFGAHITEADIRLFPTIVRFDSAYHTLFKCNLKMIRHDYPRVDRWLRTLYWDESERTCGGAFKTSTDFVLLAITDKAQGTLEGTNFAPTYAELRRSLAFLTMPKDLATNGPSDGRYPNVLSFHLADVEPLGDAIIGRLSVDAETFTNSEIHK</sequence>
<dbReference type="InterPro" id="IPR010987">
    <property type="entry name" value="Glutathione-S-Trfase_C-like"/>
</dbReference>
<accession>A0ABR1L2E1</accession>
<keyword evidence="4" id="KW-1185">Reference proteome</keyword>
<dbReference type="CDD" id="cd03190">
    <property type="entry name" value="GST_C_Omega_like"/>
    <property type="match status" value="1"/>
</dbReference>
<reference evidence="3 4" key="1">
    <citation type="submission" date="2024-04" db="EMBL/GenBank/DDBJ databases">
        <title>Phyllosticta paracitricarpa is synonymous to the EU quarantine fungus P. citricarpa based on phylogenomic analyses.</title>
        <authorList>
            <consortium name="Lawrence Berkeley National Laboratory"/>
            <person name="Van Ingen-Buijs V.A."/>
            <person name="Van Westerhoven A.C."/>
            <person name="Haridas S."/>
            <person name="Skiadas P."/>
            <person name="Martin F."/>
            <person name="Groenewald J.Z."/>
            <person name="Crous P.W."/>
            <person name="Seidl M.F."/>
        </authorList>
    </citation>
    <scope>NUCLEOTIDE SEQUENCE [LARGE SCALE GENOMIC DNA]</scope>
    <source>
        <strain evidence="3 4">CBS 123371</strain>
    </source>
</reference>
<dbReference type="Gene3D" id="1.20.1050.10">
    <property type="match status" value="1"/>
</dbReference>
<dbReference type="InterPro" id="IPR016639">
    <property type="entry name" value="GST_Omega/GSH"/>
</dbReference>
<dbReference type="PANTHER" id="PTHR32419:SF25">
    <property type="entry name" value="GLUTATHIONE S-TRANSFERASE (EUROFUNG)"/>
    <property type="match status" value="1"/>
</dbReference>
<gene>
    <name evidence="3" type="ORF">IWZ03DRAFT_411198</name>
</gene>
<dbReference type="SUPFAM" id="SSF47616">
    <property type="entry name" value="GST C-terminal domain-like"/>
    <property type="match status" value="1"/>
</dbReference>
<organism evidence="3 4">
    <name type="scientific">Phyllosticta citriasiana</name>
    <dbReference type="NCBI Taxonomy" id="595635"/>
    <lineage>
        <taxon>Eukaryota</taxon>
        <taxon>Fungi</taxon>
        <taxon>Dikarya</taxon>
        <taxon>Ascomycota</taxon>
        <taxon>Pezizomycotina</taxon>
        <taxon>Dothideomycetes</taxon>
        <taxon>Dothideomycetes incertae sedis</taxon>
        <taxon>Botryosphaeriales</taxon>
        <taxon>Phyllostictaceae</taxon>
        <taxon>Phyllosticta</taxon>
    </lineage>
</organism>
<name>A0ABR1L2E1_9PEZI</name>
<dbReference type="InterPro" id="IPR036249">
    <property type="entry name" value="Thioredoxin-like_sf"/>
</dbReference>
<dbReference type="InterPro" id="IPR036282">
    <property type="entry name" value="Glutathione-S-Trfase_C_sf"/>
</dbReference>
<dbReference type="EMBL" id="JBBPHU010000001">
    <property type="protein sequence ID" value="KAK7524427.1"/>
    <property type="molecule type" value="Genomic_DNA"/>
</dbReference>
<dbReference type="Pfam" id="PF13409">
    <property type="entry name" value="GST_N_2"/>
    <property type="match status" value="1"/>
</dbReference>
<dbReference type="Proteomes" id="UP001363622">
    <property type="component" value="Unassembled WGS sequence"/>
</dbReference>
<dbReference type="PANTHER" id="PTHR32419">
    <property type="entry name" value="GLUTATHIONYL-HYDROQUINONE REDUCTASE"/>
    <property type="match status" value="1"/>
</dbReference>
<dbReference type="Gene3D" id="3.40.30.10">
    <property type="entry name" value="Glutaredoxin"/>
    <property type="match status" value="1"/>
</dbReference>
<dbReference type="Pfam" id="PF13410">
    <property type="entry name" value="GST_C_2"/>
    <property type="match status" value="1"/>
</dbReference>
<protein>
    <recommendedName>
        <fullName evidence="2">GST C-terminal domain-containing protein</fullName>
    </recommendedName>
</protein>
<evidence type="ECO:0000259" key="2">
    <source>
        <dbReference type="PROSITE" id="PS50405"/>
    </source>
</evidence>
<dbReference type="InterPro" id="IPR004045">
    <property type="entry name" value="Glutathione_S-Trfase_N"/>
</dbReference>
<evidence type="ECO:0000256" key="1">
    <source>
        <dbReference type="SAM" id="MobiDB-lite"/>
    </source>
</evidence>
<proteinExistence type="predicted"/>
<dbReference type="InterPro" id="IPR047047">
    <property type="entry name" value="GST_Omega-like_C"/>
</dbReference>
<dbReference type="PROSITE" id="PS50405">
    <property type="entry name" value="GST_CTER"/>
    <property type="match status" value="1"/>
</dbReference>
<dbReference type="SUPFAM" id="SSF52833">
    <property type="entry name" value="Thioredoxin-like"/>
    <property type="match status" value="1"/>
</dbReference>
<evidence type="ECO:0000313" key="4">
    <source>
        <dbReference type="Proteomes" id="UP001363622"/>
    </source>
</evidence>